<evidence type="ECO:0000256" key="4">
    <source>
        <dbReference type="SAM" id="SignalP"/>
    </source>
</evidence>
<feature type="region of interest" description="Disordered" evidence="3">
    <location>
        <begin position="616"/>
        <end position="636"/>
    </location>
</feature>
<dbReference type="PROSITE" id="PS51170">
    <property type="entry name" value="CW"/>
    <property type="match status" value="1"/>
</dbReference>
<feature type="compositionally biased region" description="Low complexity" evidence="3">
    <location>
        <begin position="623"/>
        <end position="635"/>
    </location>
</feature>
<protein>
    <submittedName>
        <fullName evidence="5">Uncharacterized protein</fullName>
    </submittedName>
</protein>
<feature type="region of interest" description="Disordered" evidence="3">
    <location>
        <begin position="65"/>
        <end position="98"/>
    </location>
</feature>
<proteinExistence type="predicted"/>
<dbReference type="AlphaFoldDB" id="G5IDZ9"/>
<accession>G5IDZ9</accession>
<evidence type="ECO:0000256" key="3">
    <source>
        <dbReference type="SAM" id="MobiDB-lite"/>
    </source>
</evidence>
<dbReference type="InterPro" id="IPR018337">
    <property type="entry name" value="Cell_wall/Cho-bd_repeat"/>
</dbReference>
<gene>
    <name evidence="5" type="ORF">HMPREF9473_01726</name>
</gene>
<reference evidence="5 6" key="1">
    <citation type="submission" date="2011-08" db="EMBL/GenBank/DDBJ databases">
        <title>The Genome Sequence of Clostridium hathewayi WAL-18680.</title>
        <authorList>
            <consortium name="The Broad Institute Genome Sequencing Platform"/>
            <person name="Earl A."/>
            <person name="Ward D."/>
            <person name="Feldgarden M."/>
            <person name="Gevers D."/>
            <person name="Finegold S.M."/>
            <person name="Summanen P.H."/>
            <person name="Molitoris D.R."/>
            <person name="Song M."/>
            <person name="Daigneault M."/>
            <person name="Allen-Vercoe E."/>
            <person name="Young S.K."/>
            <person name="Zeng Q."/>
            <person name="Gargeya S."/>
            <person name="Fitzgerald M."/>
            <person name="Haas B."/>
            <person name="Abouelleil A."/>
            <person name="Alvarado L."/>
            <person name="Arachchi H.M."/>
            <person name="Berlin A."/>
            <person name="Brown A."/>
            <person name="Chapman S.B."/>
            <person name="Chen Z."/>
            <person name="Dunbar C."/>
            <person name="Freedman E."/>
            <person name="Gearin G."/>
            <person name="Gellesch M."/>
            <person name="Goldberg J."/>
            <person name="Griggs A."/>
            <person name="Gujja S."/>
            <person name="Heiman D."/>
            <person name="Howarth C."/>
            <person name="Larson L."/>
            <person name="Lui A."/>
            <person name="MacDonald P.J.P."/>
            <person name="Montmayeur A."/>
            <person name="Murphy C."/>
            <person name="Neiman D."/>
            <person name="Pearson M."/>
            <person name="Priest M."/>
            <person name="Roberts A."/>
            <person name="Saif S."/>
            <person name="Shea T."/>
            <person name="Shenoy N."/>
            <person name="Sisk P."/>
            <person name="Stolte C."/>
            <person name="Sykes S."/>
            <person name="Wortman J."/>
            <person name="Nusbaum C."/>
            <person name="Birren B."/>
        </authorList>
    </citation>
    <scope>NUCLEOTIDE SEQUENCE [LARGE SCALE GENOMIC DNA]</scope>
    <source>
        <strain evidence="5 6">WAL-18680</strain>
    </source>
</reference>
<feature type="compositionally biased region" description="Pro residues" evidence="3">
    <location>
        <begin position="65"/>
        <end position="94"/>
    </location>
</feature>
<organism evidence="5 6">
    <name type="scientific">Hungatella hathewayi WAL-18680</name>
    <dbReference type="NCBI Taxonomy" id="742737"/>
    <lineage>
        <taxon>Bacteria</taxon>
        <taxon>Bacillati</taxon>
        <taxon>Bacillota</taxon>
        <taxon>Clostridia</taxon>
        <taxon>Lachnospirales</taxon>
        <taxon>Lachnospiraceae</taxon>
        <taxon>Hungatella</taxon>
    </lineage>
</organism>
<feature type="repeat" description="Cell wall-binding" evidence="2">
    <location>
        <begin position="664"/>
        <end position="683"/>
    </location>
</feature>
<dbReference type="Pfam" id="PF19127">
    <property type="entry name" value="Choline_bind_3"/>
    <property type="match status" value="1"/>
</dbReference>
<evidence type="ECO:0000313" key="6">
    <source>
        <dbReference type="Proteomes" id="UP000005384"/>
    </source>
</evidence>
<evidence type="ECO:0000256" key="2">
    <source>
        <dbReference type="PROSITE-ProRule" id="PRU00591"/>
    </source>
</evidence>
<dbReference type="EMBL" id="ADLN01000028">
    <property type="protein sequence ID" value="EHI60280.1"/>
    <property type="molecule type" value="Genomic_DNA"/>
</dbReference>
<dbReference type="Gene3D" id="2.10.270.10">
    <property type="entry name" value="Cholin Binding"/>
    <property type="match status" value="1"/>
</dbReference>
<keyword evidence="6" id="KW-1185">Reference proteome</keyword>
<name>G5IDZ9_9FIRM</name>
<dbReference type="PATRIC" id="fig|742737.3.peg.1750"/>
<dbReference type="Pfam" id="PF01473">
    <property type="entry name" value="Choline_bind_1"/>
    <property type="match status" value="1"/>
</dbReference>
<dbReference type="SUPFAM" id="SSF69360">
    <property type="entry name" value="Cell wall binding repeat"/>
    <property type="match status" value="1"/>
</dbReference>
<comment type="caution">
    <text evidence="5">The sequence shown here is derived from an EMBL/GenBank/DDBJ whole genome shotgun (WGS) entry which is preliminary data.</text>
</comment>
<dbReference type="HOGENOM" id="CLU_361227_0_0_9"/>
<keyword evidence="4" id="KW-0732">Signal</keyword>
<evidence type="ECO:0000256" key="1">
    <source>
        <dbReference type="ARBA" id="ARBA00022737"/>
    </source>
</evidence>
<dbReference type="Proteomes" id="UP000005384">
    <property type="component" value="Unassembled WGS sequence"/>
</dbReference>
<feature type="chain" id="PRO_5003478643" evidence="4">
    <location>
        <begin position="30"/>
        <end position="774"/>
    </location>
</feature>
<evidence type="ECO:0000313" key="5">
    <source>
        <dbReference type="EMBL" id="EHI60280.1"/>
    </source>
</evidence>
<feature type="signal peptide" evidence="4">
    <location>
        <begin position="1"/>
        <end position="29"/>
    </location>
</feature>
<sequence>MHRKQIKRAAALALAFVMTASSSGIVSLADELTGEAGQDYVYVTLYAGGGKFVIPAEEPDVPIATPPVASPPVASPPVASPPVASPPVASPPEATPTETDHVKMAVEASPDGNFYLFEDTIDNWLSAEGIELETPDGDDYLSQPIWLTKEHDAGSKLSIPWEGVEISESGMKLYAGWLKETIPASDSDLADAAVTVAGLGKNQTLKVEKLEKAERKGTDDLVKALKNAEEYTNIAAENTLQVDMDVPGYTGNGVSVSIDLPNDFAEKTLDKSIVIIHFGKKTEIITPTYERNYRTGVIQNITFTLKDFSPVIIAVVNRMVDVTLENVVGGYGIVFSSTFGDGIDRQTYLPIGETIKIQEGTNIFLESRELEGAVSNGFVIKEDGVSNKYLEGENYNITAQKTVITPLFEEEGDKTAGRPYADTENNLYGKPAKTSNKLVAILRGSETKVNVSDWAFPEINYGYYDNDLFELSSDGVLTSKEELDYGIYRVLVEFVYEDKTFTNLISIGVGSFVNYQIWLGRVEGDSSKYAYNDVGTSAFLPAGTSFKEFCEADDTWYPELGFFGDKYVFADWYTDAGNRKLVDNSKISGVVSAAAVFKDPDTNMFYTPLIKGFGSTTNKPTHSGSSSSSGGSSSSRLANGNLTGTWQQDGKGWRFKQSDGSYAANKWGKINNLWYYFGADTYMQTGWFFWNNCWYYLNPEKGSTEGVMQVGWQFDKTSQRWFCLSPSGVMLTGWQNVNDKWYYLNPVSDGIQGAMLSNQWIDGRFVNADGVMVK</sequence>
<dbReference type="RefSeq" id="WP_006779709.1">
    <property type="nucleotide sequence ID" value="NZ_CP040506.1"/>
</dbReference>
<keyword evidence="1" id="KW-0677">Repeat</keyword>